<evidence type="ECO:0000256" key="2">
    <source>
        <dbReference type="ARBA" id="ARBA00022692"/>
    </source>
</evidence>
<dbReference type="EMBL" id="CP021744">
    <property type="protein sequence ID" value="ARZ68964.1"/>
    <property type="molecule type" value="Genomic_DNA"/>
</dbReference>
<dbReference type="GO" id="GO:0022857">
    <property type="term" value="F:transmembrane transporter activity"/>
    <property type="evidence" value="ECO:0007669"/>
    <property type="project" value="InterPro"/>
</dbReference>
<evidence type="ECO:0000256" key="6">
    <source>
        <dbReference type="SAM" id="Phobius"/>
    </source>
</evidence>
<feature type="transmembrane region" description="Helical" evidence="6">
    <location>
        <begin position="114"/>
        <end position="132"/>
    </location>
</feature>
<dbReference type="PROSITE" id="PS50850">
    <property type="entry name" value="MFS"/>
    <property type="match status" value="1"/>
</dbReference>
<dbReference type="InterPro" id="IPR011701">
    <property type="entry name" value="MFS"/>
</dbReference>
<dbReference type="OrthoDB" id="7375466at2"/>
<proteinExistence type="predicted"/>
<evidence type="ECO:0000259" key="7">
    <source>
        <dbReference type="PROSITE" id="PS50850"/>
    </source>
</evidence>
<evidence type="ECO:0000256" key="3">
    <source>
        <dbReference type="ARBA" id="ARBA00022989"/>
    </source>
</evidence>
<comment type="subcellular location">
    <subcellularLocation>
        <location evidence="1">Cell membrane</location>
        <topology evidence="1">Multi-pass membrane protein</topology>
    </subcellularLocation>
</comment>
<feature type="transmembrane region" description="Helical" evidence="6">
    <location>
        <begin position="271"/>
        <end position="291"/>
    </location>
</feature>
<dbReference type="RefSeq" id="WP_087927155.1">
    <property type="nucleotide sequence ID" value="NZ_CP021744.1"/>
</dbReference>
<feature type="transmembrane region" description="Helical" evidence="6">
    <location>
        <begin position="173"/>
        <end position="193"/>
    </location>
</feature>
<dbReference type="Proteomes" id="UP000195755">
    <property type="component" value="Chromosome"/>
</dbReference>
<dbReference type="Pfam" id="PF07690">
    <property type="entry name" value="MFS_1"/>
    <property type="match status" value="1"/>
</dbReference>
<feature type="transmembrane region" description="Helical" evidence="6">
    <location>
        <begin position="144"/>
        <end position="167"/>
    </location>
</feature>
<dbReference type="PANTHER" id="PTHR42718">
    <property type="entry name" value="MAJOR FACILITATOR SUPERFAMILY MULTIDRUG TRANSPORTER MFSC"/>
    <property type="match status" value="1"/>
</dbReference>
<feature type="domain" description="Major facilitator superfamily (MFS) profile" evidence="7">
    <location>
        <begin position="19"/>
        <end position="510"/>
    </location>
</feature>
<accession>A0A1Z2L3W0</accession>
<keyword evidence="4 6" id="KW-0472">Membrane</keyword>
<feature type="transmembrane region" description="Helical" evidence="6">
    <location>
        <begin position="487"/>
        <end position="506"/>
    </location>
</feature>
<organism evidence="8 9">
    <name type="scientific">Streptomyces albireticuli</name>
    <dbReference type="NCBI Taxonomy" id="1940"/>
    <lineage>
        <taxon>Bacteria</taxon>
        <taxon>Bacillati</taxon>
        <taxon>Actinomycetota</taxon>
        <taxon>Actinomycetes</taxon>
        <taxon>Kitasatosporales</taxon>
        <taxon>Streptomycetaceae</taxon>
        <taxon>Streptomyces</taxon>
    </lineage>
</organism>
<evidence type="ECO:0000313" key="9">
    <source>
        <dbReference type="Proteomes" id="UP000195755"/>
    </source>
</evidence>
<feature type="transmembrane region" description="Helical" evidence="6">
    <location>
        <begin position="18"/>
        <end position="41"/>
    </location>
</feature>
<name>A0A1Z2L3W0_9ACTN</name>
<dbReference type="PRINTS" id="PR01036">
    <property type="entry name" value="TCRTETB"/>
</dbReference>
<dbReference type="InterPro" id="IPR020846">
    <property type="entry name" value="MFS_dom"/>
</dbReference>
<dbReference type="PANTHER" id="PTHR42718:SF49">
    <property type="entry name" value="EXPORT PROTEIN"/>
    <property type="match status" value="1"/>
</dbReference>
<feature type="transmembrane region" description="Helical" evidence="6">
    <location>
        <begin position="53"/>
        <end position="73"/>
    </location>
</feature>
<dbReference type="GO" id="GO:0046677">
    <property type="term" value="P:response to antibiotic"/>
    <property type="evidence" value="ECO:0007669"/>
    <property type="project" value="UniProtKB-KW"/>
</dbReference>
<evidence type="ECO:0000256" key="1">
    <source>
        <dbReference type="ARBA" id="ARBA00004651"/>
    </source>
</evidence>
<feature type="transmembrane region" description="Helical" evidence="6">
    <location>
        <begin position="407"/>
        <end position="429"/>
    </location>
</feature>
<feature type="transmembrane region" description="Helical" evidence="6">
    <location>
        <begin position="85"/>
        <end position="102"/>
    </location>
</feature>
<evidence type="ECO:0000256" key="5">
    <source>
        <dbReference type="ARBA" id="ARBA00023251"/>
    </source>
</evidence>
<dbReference type="SUPFAM" id="SSF103473">
    <property type="entry name" value="MFS general substrate transporter"/>
    <property type="match status" value="1"/>
</dbReference>
<protein>
    <submittedName>
        <fullName evidence="8">MFS transporter</fullName>
    </submittedName>
</protein>
<keyword evidence="3 6" id="KW-1133">Transmembrane helix</keyword>
<keyword evidence="2 6" id="KW-0812">Transmembrane</keyword>
<dbReference type="KEGG" id="salj:SMD11_3328"/>
<reference evidence="8 9" key="1">
    <citation type="submission" date="2017-06" db="EMBL/GenBank/DDBJ databases">
        <title>Streptomyces albireticuli Genome sequencing and assembly.</title>
        <authorList>
            <person name="Wang Y."/>
            <person name="Du B."/>
            <person name="Ding Y."/>
            <person name="Liu H."/>
            <person name="Hou Q."/>
            <person name="Liu K."/>
            <person name="Yao L."/>
            <person name="Wang C."/>
        </authorList>
    </citation>
    <scope>NUCLEOTIDE SEQUENCE [LARGE SCALE GENOMIC DNA]</scope>
    <source>
        <strain evidence="8 9">MDJK11</strain>
    </source>
</reference>
<feature type="transmembrane region" description="Helical" evidence="6">
    <location>
        <begin position="311"/>
        <end position="331"/>
    </location>
</feature>
<keyword evidence="5" id="KW-0046">Antibiotic resistance</keyword>
<gene>
    <name evidence="8" type="ORF">SMD11_3328</name>
</gene>
<sequence>MPVPDAPRRQGGRRSPSLTLLAVCLASVLFPLSITGTSVALPSIATDLNSGLAALQWAVNGYNLTFAGFILAAGSLADLVGRKRVFLIGTALFGAGALVAAVSNDVVLLDVARAVSGAGAAAALPSGSALLAQVFEGRARARAFSLFGTTVGLGLALGPSIAGVLVSNLSWRSVFLVPAVVAFAVLLLAPFVPESRGPAGGRVDKAGTVTFTGALVLLVFGLVEGPQLGWAHVAVLGPLAGFVVLLAAFAVVEKRQAQPMFDLTLLRRPRFLGLCVSVMVIVFGFSPLVVYLPSYFSAVDGLSPQQAGLTIMMLTAPTLVFPVVAGALTRWIPAGTQIVASVLLVAVGCAWLTVIEPGGGNLPVLGPMLLIGVGVGISFGLLDGAAADSVEPARTGMASGMFNTMRLAGEATAIAVVGSLMVTFTRGGLDGKLGSYDTPYADEPDRVADLLNQGDLATAADTVRGPGARDAFVDTAAHAYTSALHTVLWVLAALCVVAVPLIAFLLRGRAEAARGAAVEASSPDAAVSSAAGRVEV</sequence>
<dbReference type="CDD" id="cd17321">
    <property type="entry name" value="MFS_MMR_MDR_like"/>
    <property type="match status" value="1"/>
</dbReference>
<dbReference type="Gene3D" id="1.20.1720.10">
    <property type="entry name" value="Multidrug resistance protein D"/>
    <property type="match status" value="1"/>
</dbReference>
<dbReference type="Gene3D" id="1.20.1250.20">
    <property type="entry name" value="MFS general substrate transporter like domains"/>
    <property type="match status" value="1"/>
</dbReference>
<feature type="transmembrane region" description="Helical" evidence="6">
    <location>
        <begin position="229"/>
        <end position="251"/>
    </location>
</feature>
<feature type="transmembrane region" description="Helical" evidence="6">
    <location>
        <begin position="338"/>
        <end position="355"/>
    </location>
</feature>
<evidence type="ECO:0000256" key="4">
    <source>
        <dbReference type="ARBA" id="ARBA00023136"/>
    </source>
</evidence>
<feature type="transmembrane region" description="Helical" evidence="6">
    <location>
        <begin position="367"/>
        <end position="386"/>
    </location>
</feature>
<feature type="transmembrane region" description="Helical" evidence="6">
    <location>
        <begin position="205"/>
        <end position="223"/>
    </location>
</feature>
<dbReference type="GO" id="GO:0005886">
    <property type="term" value="C:plasma membrane"/>
    <property type="evidence" value="ECO:0007669"/>
    <property type="project" value="UniProtKB-SubCell"/>
</dbReference>
<dbReference type="InterPro" id="IPR036259">
    <property type="entry name" value="MFS_trans_sf"/>
</dbReference>
<evidence type="ECO:0000313" key="8">
    <source>
        <dbReference type="EMBL" id="ARZ68964.1"/>
    </source>
</evidence>
<dbReference type="AlphaFoldDB" id="A0A1Z2L3W0"/>